<dbReference type="InterPro" id="IPR029067">
    <property type="entry name" value="CDC48_domain_2-like_sf"/>
</dbReference>
<keyword evidence="6" id="KW-0378">Hydrolase</keyword>
<proteinExistence type="inferred from homology"/>
<gene>
    <name evidence="15" type="ORF">TCAL_15790</name>
</gene>
<evidence type="ECO:0000256" key="2">
    <source>
        <dbReference type="ARBA" id="ARBA00006914"/>
    </source>
</evidence>
<dbReference type="InterPro" id="IPR003960">
    <property type="entry name" value="ATPase_AAA_CS"/>
</dbReference>
<dbReference type="GO" id="GO:0016887">
    <property type="term" value="F:ATP hydrolysis activity"/>
    <property type="evidence" value="ECO:0007669"/>
    <property type="project" value="InterPro"/>
</dbReference>
<evidence type="ECO:0000256" key="7">
    <source>
        <dbReference type="ARBA" id="ARBA00022840"/>
    </source>
</evidence>
<keyword evidence="9" id="KW-0472">Membrane</keyword>
<reference evidence="15 16" key="1">
    <citation type="journal article" date="2018" name="Nat. Ecol. Evol.">
        <title>Genomic signatures of mitonuclear coevolution across populations of Tigriopus californicus.</title>
        <authorList>
            <person name="Barreto F.S."/>
            <person name="Watson E.T."/>
            <person name="Lima T.G."/>
            <person name="Willett C.S."/>
            <person name="Edmands S."/>
            <person name="Li W."/>
            <person name="Burton R.S."/>
        </authorList>
    </citation>
    <scope>NUCLEOTIDE SEQUENCE [LARGE SCALE GENOMIC DNA]</scope>
    <source>
        <strain evidence="15 16">San Diego</strain>
    </source>
</reference>
<dbReference type="EMBL" id="VCGU01000011">
    <property type="protein sequence ID" value="TRY67900.1"/>
    <property type="molecule type" value="Genomic_DNA"/>
</dbReference>
<dbReference type="AlphaFoldDB" id="A0A553NR68"/>
<dbReference type="SUPFAM" id="SSF54585">
    <property type="entry name" value="Cdc48 domain 2-like"/>
    <property type="match status" value="1"/>
</dbReference>
<sequence length="1202" mass="134872">MASPSYPVILKANNERNSFIYLPSLLMRRLDISTSQIVELSCLGVSFFGSVIELNARSIQEDEIHMSSKLIHHLGWSSTDSQIMIKPCKKPVFQIQTLFLRPCSPNDWDVIELQAEYIRDRLIEQIRIVRKGQIVLVFVGNMEVSMIAYKLEPENDLGTIGPNSLIDIEPIFHAKPIQSQVEEKVGFVRHYLNRLVNGDTEDDVNKIRRSPFVLDDSVTFRVAPKCSTLGTWFDALLVSEGVDPGTKCIARLKKVPLASAEEQAGDNYFVKCILAQSSNHMRTIFLHPKLMRSMHLKVGTRVHLQITSNETEPQVETKLVIQYHGEVEPDKSMQQRVLQHLMTASEDAKTQEKQTLADHKDNFPLLVPNGMLMSWPGPEASQNGESGHFSIFTEKHPFLARTPVDLWNRVEWKKCILKMDAIHLKNNGTVAKESLPSHLIPDAIHDYVHKCFRWFYEFSLDHVKATNVLVVGTTGIGKTSVLGFISAKLELASPQAIHCHKIDCKNDIGKSASLLIQQWRSLLEECIYRYPSVILVDDLDCLCCEIPLEEQSQRPMHLSSLASAFVDLVSTDNFRGVPVLATISNLSTLHSRLRPGKGKYLFAAIIDLPLPNKDLRGKILDHLIDNDTNIIPPTIRTELEDVTEGFTPLDVQRLWNDIAIRINKGNFDMNDIKRRIRTFRPLALANVKLEQPSPKTWADLGGLEQVRRVIHETITWPGQYPALFAQCGLRLQSGLLLYGAPGSGKTLIVGIAAKECGMNLITIKGPELLSKYIGSSEAGVRSTFERARAAKPCILFFDEFDSLAPRRGHDSTGVTDRVVNQLLTQLDGVESLESGIFVMAASSRPDLIDPALLRPGRLDRKALCPMPNFQERLDILNALGREVHFESRSEDLRIIATKTDGFSGADLQAILYTARLESLKEKITRKRKGKFRSAPLFSSLISFLNQNPTGILRTSVLERASREYEQQDNTILLAKPIPMIEVRSAERMDGIDIDPLSPTSTPLMHLTYCESRESWQIQPSIRMNSSRSDPGIPCEGREEESKEADAKRQGNQEEPAKTIEGATSSDLFPSMDPRKLDEPAETHEDSKGTKGTADLNLEEKEKSISTDSRPHPFDPPAHNRDHVPITRDHLLAALKDTKPSVSIEERQKFERIYQRFSANGPRNLDASSVLPLTEIDAKRGTKDPNLDSRSLQTMAGSRATLK</sequence>
<dbReference type="SMART" id="SM00382">
    <property type="entry name" value="AAA"/>
    <property type="match status" value="2"/>
</dbReference>
<evidence type="ECO:0000256" key="3">
    <source>
        <dbReference type="ARBA" id="ARBA00022448"/>
    </source>
</evidence>
<dbReference type="Pfam" id="PF00004">
    <property type="entry name" value="AAA"/>
    <property type="match status" value="2"/>
</dbReference>
<feature type="compositionally biased region" description="Basic and acidic residues" evidence="13">
    <location>
        <begin position="1035"/>
        <end position="1057"/>
    </location>
</feature>
<feature type="region of interest" description="Disordered" evidence="13">
    <location>
        <begin position="1175"/>
        <end position="1202"/>
    </location>
</feature>
<evidence type="ECO:0000313" key="15">
    <source>
        <dbReference type="EMBL" id="TRY67900.1"/>
    </source>
</evidence>
<accession>A0A553NR68</accession>
<dbReference type="Pfam" id="PF17862">
    <property type="entry name" value="AAA_lid_3"/>
    <property type="match status" value="1"/>
</dbReference>
<evidence type="ECO:0000259" key="14">
    <source>
        <dbReference type="SMART" id="SM00382"/>
    </source>
</evidence>
<comment type="catalytic activity">
    <reaction evidence="12">
        <text>ATP + H2O = ADP + phosphate + H(+)</text>
        <dbReference type="Rhea" id="RHEA:13065"/>
        <dbReference type="ChEBI" id="CHEBI:15377"/>
        <dbReference type="ChEBI" id="CHEBI:15378"/>
        <dbReference type="ChEBI" id="CHEBI:30616"/>
        <dbReference type="ChEBI" id="CHEBI:43474"/>
        <dbReference type="ChEBI" id="CHEBI:456216"/>
    </reaction>
    <physiologicalReaction direction="left-to-right" evidence="12">
        <dbReference type="Rhea" id="RHEA:13066"/>
    </physiologicalReaction>
</comment>
<dbReference type="GO" id="GO:0005524">
    <property type="term" value="F:ATP binding"/>
    <property type="evidence" value="ECO:0007669"/>
    <property type="project" value="UniProtKB-KW"/>
</dbReference>
<evidence type="ECO:0000313" key="16">
    <source>
        <dbReference type="Proteomes" id="UP000318571"/>
    </source>
</evidence>
<dbReference type="Proteomes" id="UP000318571">
    <property type="component" value="Chromosome 4"/>
</dbReference>
<dbReference type="Gene3D" id="3.40.50.300">
    <property type="entry name" value="P-loop containing nucleotide triphosphate hydrolases"/>
    <property type="match status" value="2"/>
</dbReference>
<dbReference type="STRING" id="6832.A0A553NR68"/>
<evidence type="ECO:0000256" key="6">
    <source>
        <dbReference type="ARBA" id="ARBA00022801"/>
    </source>
</evidence>
<evidence type="ECO:0000256" key="8">
    <source>
        <dbReference type="ARBA" id="ARBA00022927"/>
    </source>
</evidence>
<dbReference type="PANTHER" id="PTHR23077">
    <property type="entry name" value="AAA-FAMILY ATPASE"/>
    <property type="match status" value="1"/>
</dbReference>
<dbReference type="InterPro" id="IPR027417">
    <property type="entry name" value="P-loop_NTPase"/>
</dbReference>
<dbReference type="InterPro" id="IPR003593">
    <property type="entry name" value="AAA+_ATPase"/>
</dbReference>
<feature type="compositionally biased region" description="Basic and acidic residues" evidence="13">
    <location>
        <begin position="1175"/>
        <end position="1186"/>
    </location>
</feature>
<feature type="compositionally biased region" description="Polar residues" evidence="13">
    <location>
        <begin position="1017"/>
        <end position="1028"/>
    </location>
</feature>
<evidence type="ECO:0000256" key="9">
    <source>
        <dbReference type="ARBA" id="ARBA00023136"/>
    </source>
</evidence>
<feature type="compositionally biased region" description="Basic and acidic residues" evidence="13">
    <location>
        <begin position="1072"/>
        <end position="1088"/>
    </location>
</feature>
<evidence type="ECO:0000256" key="10">
    <source>
        <dbReference type="ARBA" id="ARBA00032509"/>
    </source>
</evidence>
<dbReference type="Gene3D" id="3.10.330.10">
    <property type="match status" value="1"/>
</dbReference>
<dbReference type="Pfam" id="PF09262">
    <property type="entry name" value="PEX-1N"/>
    <property type="match status" value="1"/>
</dbReference>
<dbReference type="InterPro" id="IPR041569">
    <property type="entry name" value="AAA_lid_3"/>
</dbReference>
<feature type="region of interest" description="Disordered" evidence="13">
    <location>
        <begin position="1017"/>
        <end position="1121"/>
    </location>
</feature>
<keyword evidence="8" id="KW-0653">Protein transport</keyword>
<name>A0A553NR68_TIGCA</name>
<dbReference type="GO" id="GO:0005778">
    <property type="term" value="C:peroxisomal membrane"/>
    <property type="evidence" value="ECO:0007669"/>
    <property type="project" value="TreeGrafter"/>
</dbReference>
<evidence type="ECO:0000256" key="12">
    <source>
        <dbReference type="ARBA" id="ARBA00048778"/>
    </source>
</evidence>
<protein>
    <recommendedName>
        <fullName evidence="11">Peroxisomal ATPase PEX1</fullName>
    </recommendedName>
    <alternativeName>
        <fullName evidence="10">Peroxin-1</fullName>
    </alternativeName>
</protein>
<dbReference type="FunFam" id="3.40.50.300:FF:000149">
    <property type="entry name" value="Nuclear valosin-containing protein-like"/>
    <property type="match status" value="1"/>
</dbReference>
<evidence type="ECO:0000256" key="11">
    <source>
        <dbReference type="ARBA" id="ARBA00034532"/>
    </source>
</evidence>
<organism evidence="15 16">
    <name type="scientific">Tigriopus californicus</name>
    <name type="common">Marine copepod</name>
    <dbReference type="NCBI Taxonomy" id="6832"/>
    <lineage>
        <taxon>Eukaryota</taxon>
        <taxon>Metazoa</taxon>
        <taxon>Ecdysozoa</taxon>
        <taxon>Arthropoda</taxon>
        <taxon>Crustacea</taxon>
        <taxon>Multicrustacea</taxon>
        <taxon>Hexanauplia</taxon>
        <taxon>Copepoda</taxon>
        <taxon>Harpacticoida</taxon>
        <taxon>Harpacticidae</taxon>
        <taxon>Tigriopus</taxon>
    </lineage>
</organism>
<evidence type="ECO:0000256" key="5">
    <source>
        <dbReference type="ARBA" id="ARBA00022741"/>
    </source>
</evidence>
<dbReference type="PANTHER" id="PTHR23077:SF12">
    <property type="entry name" value="PEROXISOMAL ATPASE PEX1"/>
    <property type="match status" value="1"/>
</dbReference>
<comment type="subcellular location">
    <subcellularLocation>
        <location evidence="1">Membrane</location>
    </subcellularLocation>
</comment>
<dbReference type="InterPro" id="IPR015342">
    <property type="entry name" value="PEX1-N_C-lobe"/>
</dbReference>
<keyword evidence="7" id="KW-0067">ATP-binding</keyword>
<comment type="caution">
    <text evidence="15">The sequence shown here is derived from an EMBL/GenBank/DDBJ whole genome shotgun (WGS) entry which is preliminary data.</text>
</comment>
<dbReference type="Gene3D" id="1.10.8.60">
    <property type="match status" value="2"/>
</dbReference>
<keyword evidence="16" id="KW-1185">Reference proteome</keyword>
<dbReference type="SUPFAM" id="SSF52540">
    <property type="entry name" value="P-loop containing nucleoside triphosphate hydrolases"/>
    <property type="match status" value="2"/>
</dbReference>
<evidence type="ECO:0000256" key="1">
    <source>
        <dbReference type="ARBA" id="ARBA00004370"/>
    </source>
</evidence>
<keyword evidence="4" id="KW-0962">Peroxisome biogenesis</keyword>
<feature type="domain" description="AAA+ ATPase" evidence="14">
    <location>
        <begin position="731"/>
        <end position="867"/>
    </location>
</feature>
<keyword evidence="5" id="KW-0547">Nucleotide-binding</keyword>
<dbReference type="GO" id="GO:0016558">
    <property type="term" value="P:protein import into peroxisome matrix"/>
    <property type="evidence" value="ECO:0007669"/>
    <property type="project" value="TreeGrafter"/>
</dbReference>
<dbReference type="InterPro" id="IPR003959">
    <property type="entry name" value="ATPase_AAA_core"/>
</dbReference>
<dbReference type="GO" id="GO:0005829">
    <property type="term" value="C:cytosol"/>
    <property type="evidence" value="ECO:0007669"/>
    <property type="project" value="TreeGrafter"/>
</dbReference>
<feature type="compositionally biased region" description="Basic and acidic residues" evidence="13">
    <location>
        <begin position="1097"/>
        <end position="1121"/>
    </location>
</feature>
<keyword evidence="3" id="KW-0813">Transport</keyword>
<dbReference type="InterPro" id="IPR050168">
    <property type="entry name" value="AAA_ATPase_domain"/>
</dbReference>
<evidence type="ECO:0000256" key="4">
    <source>
        <dbReference type="ARBA" id="ARBA00022593"/>
    </source>
</evidence>
<feature type="domain" description="AAA+ ATPase" evidence="14">
    <location>
        <begin position="464"/>
        <end position="612"/>
    </location>
</feature>
<comment type="similarity">
    <text evidence="2">Belongs to the AAA ATPase family.</text>
</comment>
<dbReference type="PROSITE" id="PS00674">
    <property type="entry name" value="AAA"/>
    <property type="match status" value="1"/>
</dbReference>
<evidence type="ECO:0000256" key="13">
    <source>
        <dbReference type="SAM" id="MobiDB-lite"/>
    </source>
</evidence>